<accession>A0A395M0Y8</accession>
<reference evidence="1 2" key="1">
    <citation type="journal article" date="2011" name="ISME J.">
        <title>Community ecology of hot spring cyanobacterial mats: predominant populations and their functional potential.</title>
        <authorList>
            <person name="Klatt C.G."/>
            <person name="Wood J.M."/>
            <person name="Rusch D.B."/>
            <person name="Bateson M.M."/>
            <person name="Hamamura N."/>
            <person name="Heidelberg J.F."/>
            <person name="Grossman A.R."/>
            <person name="Bhaya D."/>
            <person name="Cohan F.M."/>
            <person name="Kuhl M."/>
            <person name="Bryant D.A."/>
            <person name="Ward D.M."/>
        </authorList>
    </citation>
    <scope>NUCLEOTIDE SEQUENCE [LARGE SCALE GENOMIC DNA]</scope>
    <source>
        <strain evidence="1">OS</strain>
    </source>
</reference>
<organism evidence="1 2">
    <name type="scientific">Candidatus Thermochlorobacter aerophilus</name>
    <dbReference type="NCBI Taxonomy" id="1868324"/>
    <lineage>
        <taxon>Bacteria</taxon>
        <taxon>Pseudomonadati</taxon>
        <taxon>Chlorobiota</taxon>
        <taxon>Chlorobiia</taxon>
        <taxon>Chlorobiales</taxon>
        <taxon>Candidatus Thermochlorobacteriaceae</taxon>
        <taxon>Candidatus Thermochlorobacter</taxon>
    </lineage>
</organism>
<comment type="caution">
    <text evidence="1">The sequence shown here is derived from an EMBL/GenBank/DDBJ whole genome shotgun (WGS) entry which is preliminary data.</text>
</comment>
<evidence type="ECO:0000313" key="2">
    <source>
        <dbReference type="Proteomes" id="UP000266389"/>
    </source>
</evidence>
<sequence length="75" mass="8894">MSSKSVAKIKYENFNHVAYESRGETFEQILPFWLTASQFLTVSQFLPRLTIAQQVRCNSKTQKDFLKHIFQNYEM</sequence>
<name>A0A395M0Y8_9BACT</name>
<dbReference type="EMBL" id="PHFL01000039">
    <property type="protein sequence ID" value="RFM24351.1"/>
    <property type="molecule type" value="Genomic_DNA"/>
</dbReference>
<protein>
    <submittedName>
        <fullName evidence="1">Uncharacterized protein</fullName>
    </submittedName>
</protein>
<evidence type="ECO:0000313" key="1">
    <source>
        <dbReference type="EMBL" id="RFM24351.1"/>
    </source>
</evidence>
<dbReference type="AlphaFoldDB" id="A0A395M0Y8"/>
<proteinExistence type="predicted"/>
<dbReference type="Proteomes" id="UP000266389">
    <property type="component" value="Unassembled WGS sequence"/>
</dbReference>
<gene>
    <name evidence="1" type="ORF">D0433_04980</name>
</gene>